<dbReference type="EMBL" id="BMAT01013277">
    <property type="protein sequence ID" value="GFS09003.1"/>
    <property type="molecule type" value="Genomic_DNA"/>
</dbReference>
<evidence type="ECO:0000313" key="1">
    <source>
        <dbReference type="EMBL" id="GFS09003.1"/>
    </source>
</evidence>
<proteinExistence type="predicted"/>
<name>A0AAV4IFE1_9GAST</name>
<sequence>MLYFFSFLESAHYNGRAYVKNYDYSLTLLYDVNGFIAGIQAGVPLPPTNCRPGAITYPGASVQPPFNLDGITNTRYVITAYFTDPSNICTVGRNQTEFDEQGTGDALWLQTGAHPTDVTRIPMQQSQYFFNIIPDCLNQLPKISTMHIYLTANPFTNICAK</sequence>
<protein>
    <submittedName>
        <fullName evidence="1">Uncharacterized protein</fullName>
    </submittedName>
</protein>
<organism evidence="1 2">
    <name type="scientific">Elysia marginata</name>
    <dbReference type="NCBI Taxonomy" id="1093978"/>
    <lineage>
        <taxon>Eukaryota</taxon>
        <taxon>Metazoa</taxon>
        <taxon>Spiralia</taxon>
        <taxon>Lophotrochozoa</taxon>
        <taxon>Mollusca</taxon>
        <taxon>Gastropoda</taxon>
        <taxon>Heterobranchia</taxon>
        <taxon>Euthyneura</taxon>
        <taxon>Panpulmonata</taxon>
        <taxon>Sacoglossa</taxon>
        <taxon>Placobranchoidea</taxon>
        <taxon>Plakobranchidae</taxon>
        <taxon>Elysia</taxon>
    </lineage>
</organism>
<dbReference type="AlphaFoldDB" id="A0AAV4IFE1"/>
<comment type="caution">
    <text evidence="1">The sequence shown here is derived from an EMBL/GenBank/DDBJ whole genome shotgun (WGS) entry which is preliminary data.</text>
</comment>
<keyword evidence="2" id="KW-1185">Reference proteome</keyword>
<evidence type="ECO:0000313" key="2">
    <source>
        <dbReference type="Proteomes" id="UP000762676"/>
    </source>
</evidence>
<accession>A0AAV4IFE1</accession>
<reference evidence="1 2" key="1">
    <citation type="journal article" date="2021" name="Elife">
        <title>Chloroplast acquisition without the gene transfer in kleptoplastic sea slugs, Plakobranchus ocellatus.</title>
        <authorList>
            <person name="Maeda T."/>
            <person name="Takahashi S."/>
            <person name="Yoshida T."/>
            <person name="Shimamura S."/>
            <person name="Takaki Y."/>
            <person name="Nagai Y."/>
            <person name="Toyoda A."/>
            <person name="Suzuki Y."/>
            <person name="Arimoto A."/>
            <person name="Ishii H."/>
            <person name="Satoh N."/>
            <person name="Nishiyama T."/>
            <person name="Hasebe M."/>
            <person name="Maruyama T."/>
            <person name="Minagawa J."/>
            <person name="Obokata J."/>
            <person name="Shigenobu S."/>
        </authorList>
    </citation>
    <scope>NUCLEOTIDE SEQUENCE [LARGE SCALE GENOMIC DNA]</scope>
</reference>
<dbReference type="Proteomes" id="UP000762676">
    <property type="component" value="Unassembled WGS sequence"/>
</dbReference>
<gene>
    <name evidence="1" type="ORF">ElyMa_006609900</name>
</gene>